<dbReference type="InterPro" id="IPR043128">
    <property type="entry name" value="Rev_trsase/Diguanyl_cyclase"/>
</dbReference>
<dbReference type="InterPro" id="IPR050469">
    <property type="entry name" value="Diguanylate_Cyclase"/>
</dbReference>
<feature type="transmembrane region" description="Helical" evidence="2">
    <location>
        <begin position="282"/>
        <end position="301"/>
    </location>
</feature>
<feature type="domain" description="GGDEF" evidence="3">
    <location>
        <begin position="336"/>
        <end position="470"/>
    </location>
</feature>
<accession>A0ABP8DU88</accession>
<proteinExistence type="predicted"/>
<dbReference type="EMBL" id="BAABAT010000068">
    <property type="protein sequence ID" value="GAA4263412.1"/>
    <property type="molecule type" value="Genomic_DNA"/>
</dbReference>
<keyword evidence="2" id="KW-0812">Transmembrane</keyword>
<keyword evidence="2" id="KW-1133">Transmembrane helix</keyword>
<keyword evidence="5" id="KW-1185">Reference proteome</keyword>
<feature type="transmembrane region" description="Helical" evidence="2">
    <location>
        <begin position="256"/>
        <end position="276"/>
    </location>
</feature>
<dbReference type="RefSeq" id="WP_345142697.1">
    <property type="nucleotide sequence ID" value="NZ_BAABAT010000068.1"/>
</dbReference>
<reference evidence="5" key="1">
    <citation type="journal article" date="2019" name="Int. J. Syst. Evol. Microbiol.">
        <title>The Global Catalogue of Microorganisms (GCM) 10K type strain sequencing project: providing services to taxonomists for standard genome sequencing and annotation.</title>
        <authorList>
            <consortium name="The Broad Institute Genomics Platform"/>
            <consortium name="The Broad Institute Genome Sequencing Center for Infectious Disease"/>
            <person name="Wu L."/>
            <person name="Ma J."/>
        </authorList>
    </citation>
    <scope>NUCLEOTIDE SEQUENCE [LARGE SCALE GENOMIC DNA]</scope>
    <source>
        <strain evidence="5">JCM 17441</strain>
    </source>
</reference>
<feature type="transmembrane region" description="Helical" evidence="2">
    <location>
        <begin position="189"/>
        <end position="209"/>
    </location>
</feature>
<comment type="caution">
    <text evidence="4">The sequence shown here is derived from an EMBL/GenBank/DDBJ whole genome shotgun (WGS) entry which is preliminary data.</text>
</comment>
<dbReference type="Gene3D" id="3.30.70.270">
    <property type="match status" value="1"/>
</dbReference>
<evidence type="ECO:0000256" key="2">
    <source>
        <dbReference type="SAM" id="Phobius"/>
    </source>
</evidence>
<dbReference type="NCBIfam" id="TIGR00254">
    <property type="entry name" value="GGDEF"/>
    <property type="match status" value="1"/>
</dbReference>
<feature type="transmembrane region" description="Helical" evidence="2">
    <location>
        <begin position="12"/>
        <end position="30"/>
    </location>
</feature>
<dbReference type="InterPro" id="IPR000160">
    <property type="entry name" value="GGDEF_dom"/>
</dbReference>
<feature type="transmembrane region" description="Helical" evidence="2">
    <location>
        <begin position="157"/>
        <end position="177"/>
    </location>
</feature>
<feature type="transmembrane region" description="Helical" evidence="2">
    <location>
        <begin position="127"/>
        <end position="145"/>
    </location>
</feature>
<organism evidence="4 5">
    <name type="scientific">Dactylosporangium darangshiense</name>
    <dbReference type="NCBI Taxonomy" id="579108"/>
    <lineage>
        <taxon>Bacteria</taxon>
        <taxon>Bacillati</taxon>
        <taxon>Actinomycetota</taxon>
        <taxon>Actinomycetes</taxon>
        <taxon>Micromonosporales</taxon>
        <taxon>Micromonosporaceae</taxon>
        <taxon>Dactylosporangium</taxon>
    </lineage>
</organism>
<evidence type="ECO:0000313" key="4">
    <source>
        <dbReference type="EMBL" id="GAA4263412.1"/>
    </source>
</evidence>
<gene>
    <name evidence="4" type="ORF">GCM10022255_107730</name>
</gene>
<feature type="transmembrane region" description="Helical" evidence="2">
    <location>
        <begin position="215"/>
        <end position="235"/>
    </location>
</feature>
<dbReference type="SMART" id="SM00267">
    <property type="entry name" value="GGDEF"/>
    <property type="match status" value="1"/>
</dbReference>
<evidence type="ECO:0000256" key="1">
    <source>
        <dbReference type="SAM" id="MobiDB-lite"/>
    </source>
</evidence>
<dbReference type="CDD" id="cd01949">
    <property type="entry name" value="GGDEF"/>
    <property type="match status" value="1"/>
</dbReference>
<dbReference type="PROSITE" id="PS50887">
    <property type="entry name" value="GGDEF"/>
    <property type="match status" value="1"/>
</dbReference>
<dbReference type="Pfam" id="PF00990">
    <property type="entry name" value="GGDEF"/>
    <property type="match status" value="1"/>
</dbReference>
<evidence type="ECO:0000313" key="5">
    <source>
        <dbReference type="Proteomes" id="UP001500620"/>
    </source>
</evidence>
<protein>
    <recommendedName>
        <fullName evidence="3">GGDEF domain-containing protein</fullName>
    </recommendedName>
</protein>
<dbReference type="PANTHER" id="PTHR45138:SF9">
    <property type="entry name" value="DIGUANYLATE CYCLASE DGCM-RELATED"/>
    <property type="match status" value="1"/>
</dbReference>
<dbReference type="SUPFAM" id="SSF55073">
    <property type="entry name" value="Nucleotide cyclase"/>
    <property type="match status" value="1"/>
</dbReference>
<dbReference type="PANTHER" id="PTHR45138">
    <property type="entry name" value="REGULATORY COMPONENTS OF SENSORY TRANSDUCTION SYSTEM"/>
    <property type="match status" value="1"/>
</dbReference>
<evidence type="ECO:0000259" key="3">
    <source>
        <dbReference type="PROSITE" id="PS50887"/>
    </source>
</evidence>
<dbReference type="Proteomes" id="UP001500620">
    <property type="component" value="Unassembled WGS sequence"/>
</dbReference>
<feature type="region of interest" description="Disordered" evidence="1">
    <location>
        <begin position="476"/>
        <end position="504"/>
    </location>
</feature>
<feature type="compositionally biased region" description="Basic residues" evidence="1">
    <location>
        <begin position="495"/>
        <end position="504"/>
    </location>
</feature>
<feature type="transmembrane region" description="Helical" evidence="2">
    <location>
        <begin position="36"/>
        <end position="56"/>
    </location>
</feature>
<keyword evidence="2" id="KW-0472">Membrane</keyword>
<dbReference type="InterPro" id="IPR029787">
    <property type="entry name" value="Nucleotide_cyclase"/>
</dbReference>
<sequence>MSTVREQRPYWALFVALGTAAAGAFVALRASGAAPWLTGALYTGLSVVTAVVVLVATWRYRPKGRAGWYLLGAGQLAYSVGDSIHLVRNTLQGNSAFPSAADAMHLAQYPLIVAALVSFVRRRAPSLVDAGILAIAAGLLSWVYLIPLTAAEGMPAAARAVTVTHPVGDLVVLVIGLRLLRGGGAHTPSCLMLLAGLLAMLAGDTVLTLLGDGATGIGCFLWLLTYALLGGAALHPSMRRVDEPADVRAVPTSARLVALAAASLLAPVVLLVQYQNGETRDVPLIAVACALLFLLVLGRMAGLVADQRRLAVTDALTGLATRRAFEERLRAPRRKAPFGVVLLDIDHFKRINDSFGHPAGDRVLREVAARLHAAAGPGVLLARYGGEEFALLAPGAAAPQTAALADRVRAAVGGGPVDLGDGVLRDVTVSAGTAVLPSDTTSPDELIALADRALYAAKRAGRDRAVAAGALPPEHVATITHRPAPDADEWPTPLPRRRTRLEAA</sequence>
<name>A0ABP8DU88_9ACTN</name>